<dbReference type="EMBL" id="WWEO01000045">
    <property type="protein sequence ID" value="NCD72366.1"/>
    <property type="molecule type" value="Genomic_DNA"/>
</dbReference>
<organism evidence="4 5">
    <name type="scientific">Mucilaginibacter agri</name>
    <dbReference type="NCBI Taxonomy" id="2695265"/>
    <lineage>
        <taxon>Bacteria</taxon>
        <taxon>Pseudomonadati</taxon>
        <taxon>Bacteroidota</taxon>
        <taxon>Sphingobacteriia</taxon>
        <taxon>Sphingobacteriales</taxon>
        <taxon>Sphingobacteriaceae</taxon>
        <taxon>Mucilaginibacter</taxon>
    </lineage>
</organism>
<reference evidence="4" key="1">
    <citation type="submission" date="2020-01" db="EMBL/GenBank/DDBJ databases">
        <authorList>
            <person name="Seo Y.L."/>
        </authorList>
    </citation>
    <scope>NUCLEOTIDE SEQUENCE</scope>
    <source>
        <strain evidence="4">R11</strain>
    </source>
</reference>
<keyword evidence="2" id="KW-0472">Membrane</keyword>
<feature type="domain" description="Bacterial surface antigen (D15)" evidence="3">
    <location>
        <begin position="173"/>
        <end position="360"/>
    </location>
</feature>
<name>A0A965ZML7_9SPHI</name>
<comment type="caution">
    <text evidence="4">The sequence shown here is derived from an EMBL/GenBank/DDBJ whole genome shotgun (WGS) entry which is preliminary data.</text>
</comment>
<evidence type="ECO:0000259" key="3">
    <source>
        <dbReference type="Pfam" id="PF01103"/>
    </source>
</evidence>
<proteinExistence type="predicted"/>
<dbReference type="InterPro" id="IPR000184">
    <property type="entry name" value="Bac_surfAg_D15"/>
</dbReference>
<protein>
    <submittedName>
        <fullName evidence="4">BamA/TamA family outer membrane protein</fullName>
    </submittedName>
</protein>
<dbReference type="RefSeq" id="WP_166588313.1">
    <property type="nucleotide sequence ID" value="NZ_WWEO01000045.1"/>
</dbReference>
<dbReference type="Proteomes" id="UP000638732">
    <property type="component" value="Unassembled WGS sequence"/>
</dbReference>
<dbReference type="GO" id="GO:0019867">
    <property type="term" value="C:outer membrane"/>
    <property type="evidence" value="ECO:0007669"/>
    <property type="project" value="InterPro"/>
</dbReference>
<evidence type="ECO:0000256" key="2">
    <source>
        <dbReference type="ARBA" id="ARBA00023136"/>
    </source>
</evidence>
<sequence length="392" mass="43969">MTKNNYITFLFLLVFCLAADRVSGQDKPKGEKHKVSMHDSLDHAFDLSDYMIYSKGFVLVPVPITEPALGGIGGALVPIFLKQRAPMIDTVNGKVRVRRVNPDITGGIGMYTANNSWLIGGFRGGTFAKPNITYRAFAAYGNINMSFYHTFPVIGEQEFKFNFKVVPIYLQALKQFGNNNRWSAGLQYLFLHAKIASRGENLPDFVTSKEINSTISQAGGVFQYDSRDNIFTPNKGVRVESDFFWSNSVLGSDYNSWQIDYSAIGYTPLAKKFIGGLRIEGQQSLGSPPFYTLPSINMRGIPSGRYQGKATLLTEAEFRWDLYKRWSAVFFGGGGVAYDDWGEMLAKDIAYSYGTGFRYLIARKFGLRMGADVARGPEKWAYYIVFGSNWLR</sequence>
<gene>
    <name evidence="4" type="ORF">GSY63_23580</name>
</gene>
<evidence type="ECO:0000313" key="4">
    <source>
        <dbReference type="EMBL" id="NCD72366.1"/>
    </source>
</evidence>
<keyword evidence="5" id="KW-1185">Reference proteome</keyword>
<evidence type="ECO:0000256" key="1">
    <source>
        <dbReference type="ARBA" id="ARBA00004370"/>
    </source>
</evidence>
<dbReference type="Pfam" id="PF01103">
    <property type="entry name" value="Omp85"/>
    <property type="match status" value="1"/>
</dbReference>
<comment type="subcellular location">
    <subcellularLocation>
        <location evidence="1">Membrane</location>
    </subcellularLocation>
</comment>
<accession>A0A965ZML7</accession>
<dbReference type="AlphaFoldDB" id="A0A965ZML7"/>
<evidence type="ECO:0000313" key="5">
    <source>
        <dbReference type="Proteomes" id="UP000638732"/>
    </source>
</evidence>
<dbReference type="Gene3D" id="2.40.160.50">
    <property type="entry name" value="membrane protein fhac: a member of the omp85/tpsb transporter family"/>
    <property type="match status" value="1"/>
</dbReference>
<reference evidence="4" key="2">
    <citation type="submission" date="2020-10" db="EMBL/GenBank/DDBJ databases">
        <title>Mucilaginibacter sp. nov., isolated from soil.</title>
        <authorList>
            <person name="Jeon C.O."/>
        </authorList>
    </citation>
    <scope>NUCLEOTIDE SEQUENCE</scope>
    <source>
        <strain evidence="4">R11</strain>
    </source>
</reference>